<dbReference type="AlphaFoldDB" id="A0A9E3ZW53"/>
<evidence type="ECO:0000313" key="2">
    <source>
        <dbReference type="EMBL" id="MCC9274042.1"/>
    </source>
</evidence>
<dbReference type="Proteomes" id="UP000813384">
    <property type="component" value="Unassembled WGS sequence"/>
</dbReference>
<accession>A0A9E3ZW53</accession>
<protein>
    <submittedName>
        <fullName evidence="2">YbgA family protein</fullName>
    </submittedName>
</protein>
<comment type="caution">
    <text evidence="2">The sequence shown here is derived from an EMBL/GenBank/DDBJ whole genome shotgun (WGS) entry which is preliminary data.</text>
</comment>
<sequence>MECQEVILIELLQHGMSIKNSTNALQHMFGYLSKELPAKEKAAMIARIDDFRQGKVAKKEVLQALYAEVERTNQAFLRPQVIFEAYPDSLEEVFDSSNVIL</sequence>
<reference evidence="2" key="2">
    <citation type="submission" date="2021-11" db="EMBL/GenBank/DDBJ databases">
        <authorList>
            <person name="Gilroy R."/>
        </authorList>
    </citation>
    <scope>NUCLEOTIDE SEQUENCE</scope>
    <source>
        <strain evidence="2">150</strain>
    </source>
</reference>
<dbReference type="InterPro" id="IPR013560">
    <property type="entry name" value="DUF1722"/>
</dbReference>
<proteinExistence type="predicted"/>
<dbReference type="Pfam" id="PF08349">
    <property type="entry name" value="DUF1722"/>
    <property type="match status" value="1"/>
</dbReference>
<name>A0A9E3ZW53_9ENTE</name>
<gene>
    <name evidence="2" type="ORF">K8V42_07100</name>
</gene>
<evidence type="ECO:0000313" key="3">
    <source>
        <dbReference type="Proteomes" id="UP000813384"/>
    </source>
</evidence>
<organism evidence="2 3">
    <name type="scientific">Enterococcus aquimarinus</name>
    <dbReference type="NCBI Taxonomy" id="328396"/>
    <lineage>
        <taxon>Bacteria</taxon>
        <taxon>Bacillati</taxon>
        <taxon>Bacillota</taxon>
        <taxon>Bacilli</taxon>
        <taxon>Lactobacillales</taxon>
        <taxon>Enterococcaceae</taxon>
        <taxon>Enterococcus</taxon>
    </lineage>
</organism>
<evidence type="ECO:0000259" key="1">
    <source>
        <dbReference type="Pfam" id="PF08349"/>
    </source>
</evidence>
<feature type="domain" description="DUF1722" evidence="1">
    <location>
        <begin position="7"/>
        <end position="87"/>
    </location>
</feature>
<dbReference type="EMBL" id="JAJJVO010000104">
    <property type="protein sequence ID" value="MCC9274042.1"/>
    <property type="molecule type" value="Genomic_DNA"/>
</dbReference>
<reference evidence="2" key="1">
    <citation type="journal article" date="2021" name="PeerJ">
        <title>Extensive microbial diversity within the chicken gut microbiome revealed by metagenomics and culture.</title>
        <authorList>
            <person name="Gilroy R."/>
            <person name="Ravi A."/>
            <person name="Getino M."/>
            <person name="Pursley I."/>
            <person name="Horton D.L."/>
            <person name="Alikhan N.F."/>
            <person name="Baker D."/>
            <person name="Gharbi K."/>
            <person name="Hall N."/>
            <person name="Watson M."/>
            <person name="Adriaenssens E.M."/>
            <person name="Foster-Nyarko E."/>
            <person name="Jarju S."/>
            <person name="Secka A."/>
            <person name="Antonio M."/>
            <person name="Oren A."/>
            <person name="Chaudhuri R.R."/>
            <person name="La Ragione R."/>
            <person name="Hildebrand F."/>
            <person name="Pallen M.J."/>
        </authorList>
    </citation>
    <scope>NUCLEOTIDE SEQUENCE</scope>
    <source>
        <strain evidence="2">150</strain>
    </source>
</reference>